<reference evidence="2 3" key="1">
    <citation type="submission" date="2017-11" db="EMBL/GenBank/DDBJ databases">
        <title>Isolation and Characterization of Methanofollis Species from Methane Seep Offshore SW Taiwan.</title>
        <authorList>
            <person name="Teng N.-H."/>
            <person name="Lai M.-C."/>
            <person name="Chen S.-C."/>
        </authorList>
    </citation>
    <scope>NUCLEOTIDE SEQUENCE [LARGE SCALE GENOMIC DNA]</scope>
    <source>
        <strain evidence="2 3">FWC-SCC2</strain>
    </source>
</reference>
<dbReference type="EMBL" id="PGCL01000002">
    <property type="protein sequence ID" value="TAJ45017.1"/>
    <property type="molecule type" value="Genomic_DNA"/>
</dbReference>
<dbReference type="SUPFAM" id="SSF52218">
    <property type="entry name" value="Flavoproteins"/>
    <property type="match status" value="1"/>
</dbReference>
<dbReference type="InterPro" id="IPR001279">
    <property type="entry name" value="Metallo-B-lactamas"/>
</dbReference>
<dbReference type="Gene3D" id="3.40.50.360">
    <property type="match status" value="1"/>
</dbReference>
<keyword evidence="2" id="KW-0378">Hydrolase</keyword>
<evidence type="ECO:0000313" key="3">
    <source>
        <dbReference type="Proteomes" id="UP000292580"/>
    </source>
</evidence>
<dbReference type="InterPro" id="IPR008254">
    <property type="entry name" value="Flavodoxin/NO_synth"/>
</dbReference>
<dbReference type="GO" id="GO:0010181">
    <property type="term" value="F:FMN binding"/>
    <property type="evidence" value="ECO:0007669"/>
    <property type="project" value="InterPro"/>
</dbReference>
<accession>A0A483CVJ7</accession>
<dbReference type="PROSITE" id="PS50902">
    <property type="entry name" value="FLAVODOXIN_LIKE"/>
    <property type="match status" value="1"/>
</dbReference>
<dbReference type="Pfam" id="PF19583">
    <property type="entry name" value="ODP"/>
    <property type="match status" value="1"/>
</dbReference>
<feature type="domain" description="Flavodoxin-like" evidence="1">
    <location>
        <begin position="248"/>
        <end position="385"/>
    </location>
</feature>
<dbReference type="InterPro" id="IPR045761">
    <property type="entry name" value="ODP_dom"/>
</dbReference>
<dbReference type="RefSeq" id="WP_130646332.1">
    <property type="nucleotide sequence ID" value="NZ_PGCL01000002.1"/>
</dbReference>
<dbReference type="PANTHER" id="PTHR43717:SF1">
    <property type="entry name" value="ANAEROBIC NITRIC OXIDE REDUCTASE FLAVORUBREDOXIN"/>
    <property type="match status" value="1"/>
</dbReference>
<sequence>MAVRTIAPDIYSVGAVDWELRLFDALIGTPQGTSYNAFLVIGQEKTALIDTVEPRFEEDLLKNLMRIGISSLDYIVINHAEQDHSGTLPLLLEMFPGATAVTNEKCKDLLVHLLQVPEHRIKTVKDGETLDLGGKTLEFMITPWVHWPETMITFEREQGVLFSCDLFGSHLATSELFVRDFTDVIGPAKRYYAEIMMPFAASVRGAMEKIADRDVRVIAPSHGPFYDDPSLIMDAYAEWSSDRVKNLVLLPYVSMHGSTRKMVSVFTDALIEGGVEVRPFDLTSSDLGEIAMTAVDAATIVIAAPTVLFGPHPAAFHAAYVLSALRPKTRYVSIIGSYGWGGKTVQNLTDTLSHIGAELIDPVYIRGYPKSEDLTALRNLADTIVKKHEGVITRP</sequence>
<dbReference type="AlphaFoldDB" id="A0A483CVJ7"/>
<evidence type="ECO:0000259" key="1">
    <source>
        <dbReference type="PROSITE" id="PS50902"/>
    </source>
</evidence>
<dbReference type="GO" id="GO:0016491">
    <property type="term" value="F:oxidoreductase activity"/>
    <property type="evidence" value="ECO:0007669"/>
    <property type="project" value="InterPro"/>
</dbReference>
<dbReference type="GO" id="GO:0046872">
    <property type="term" value="F:metal ion binding"/>
    <property type="evidence" value="ECO:0007669"/>
    <property type="project" value="InterPro"/>
</dbReference>
<dbReference type="SMART" id="SM00849">
    <property type="entry name" value="Lactamase_B"/>
    <property type="match status" value="1"/>
</dbReference>
<name>A0A483CVJ7_9EURY</name>
<dbReference type="PANTHER" id="PTHR43717">
    <property type="entry name" value="ANAEROBIC NITRIC OXIDE REDUCTASE FLAVORUBREDOXIN"/>
    <property type="match status" value="1"/>
</dbReference>
<comment type="caution">
    <text evidence="2">The sequence shown here is derived from an EMBL/GenBank/DDBJ whole genome shotgun (WGS) entry which is preliminary data.</text>
</comment>
<dbReference type="PIRSF" id="PIRSF005243">
    <property type="entry name" value="ROO"/>
    <property type="match status" value="1"/>
</dbReference>
<dbReference type="GO" id="GO:0016787">
    <property type="term" value="F:hydrolase activity"/>
    <property type="evidence" value="ECO:0007669"/>
    <property type="project" value="UniProtKB-KW"/>
</dbReference>
<dbReference type="Proteomes" id="UP000292580">
    <property type="component" value="Unassembled WGS sequence"/>
</dbReference>
<protein>
    <submittedName>
        <fullName evidence="2">MBL fold hydrolase</fullName>
    </submittedName>
</protein>
<dbReference type="InterPro" id="IPR029039">
    <property type="entry name" value="Flavoprotein-like_sf"/>
</dbReference>
<dbReference type="CDD" id="cd07709">
    <property type="entry name" value="flavodiiron_proteins_MBL-fold"/>
    <property type="match status" value="1"/>
</dbReference>
<dbReference type="Gene3D" id="3.60.15.10">
    <property type="entry name" value="Ribonuclease Z/Hydroxyacylglutathione hydrolase-like"/>
    <property type="match status" value="1"/>
</dbReference>
<dbReference type="SUPFAM" id="SSF56281">
    <property type="entry name" value="Metallo-hydrolase/oxidoreductase"/>
    <property type="match status" value="1"/>
</dbReference>
<keyword evidence="3" id="KW-1185">Reference proteome</keyword>
<evidence type="ECO:0000313" key="2">
    <source>
        <dbReference type="EMBL" id="TAJ45017.1"/>
    </source>
</evidence>
<dbReference type="InterPro" id="IPR036866">
    <property type="entry name" value="RibonucZ/Hydroxyglut_hydro"/>
</dbReference>
<organism evidence="2 3">
    <name type="scientific">Methanofollis fontis</name>
    <dbReference type="NCBI Taxonomy" id="2052832"/>
    <lineage>
        <taxon>Archaea</taxon>
        <taxon>Methanobacteriati</taxon>
        <taxon>Methanobacteriota</taxon>
        <taxon>Stenosarchaea group</taxon>
        <taxon>Methanomicrobia</taxon>
        <taxon>Methanomicrobiales</taxon>
        <taxon>Methanomicrobiaceae</taxon>
        <taxon>Methanofollis</taxon>
    </lineage>
</organism>
<dbReference type="OrthoDB" id="6433at2157"/>
<dbReference type="InterPro" id="IPR016440">
    <property type="entry name" value="Rubredoxin-O_OxRdtase"/>
</dbReference>
<proteinExistence type="predicted"/>
<dbReference type="GO" id="GO:0009055">
    <property type="term" value="F:electron transfer activity"/>
    <property type="evidence" value="ECO:0007669"/>
    <property type="project" value="InterPro"/>
</dbReference>
<gene>
    <name evidence="2" type="ORF">CUJ86_04290</name>
</gene>